<dbReference type="AlphaFoldDB" id="A0A0G0PZM6"/>
<gene>
    <name evidence="5" type="ORF">UT64_C0006G0007</name>
</gene>
<organism evidence="5 6">
    <name type="scientific">Candidatus Falkowbacteria bacterium GW2011_GWF2_39_8</name>
    <dbReference type="NCBI Taxonomy" id="1618642"/>
    <lineage>
        <taxon>Bacteria</taxon>
        <taxon>Candidatus Falkowiibacteriota</taxon>
    </lineage>
</organism>
<evidence type="ECO:0000256" key="3">
    <source>
        <dbReference type="RuleBase" id="RU003476"/>
    </source>
</evidence>
<dbReference type="InterPro" id="IPR020084">
    <property type="entry name" value="NUDIX_hydrolase_CS"/>
</dbReference>
<evidence type="ECO:0000313" key="5">
    <source>
        <dbReference type="EMBL" id="KKR33559.1"/>
    </source>
</evidence>
<dbReference type="PROSITE" id="PS00893">
    <property type="entry name" value="NUDIX_BOX"/>
    <property type="match status" value="1"/>
</dbReference>
<reference evidence="5 6" key="1">
    <citation type="journal article" date="2015" name="Nature">
        <title>rRNA introns, odd ribosomes, and small enigmatic genomes across a large radiation of phyla.</title>
        <authorList>
            <person name="Brown C.T."/>
            <person name="Hug L.A."/>
            <person name="Thomas B.C."/>
            <person name="Sharon I."/>
            <person name="Castelle C.J."/>
            <person name="Singh A."/>
            <person name="Wilkins M.J."/>
            <person name="Williams K.H."/>
            <person name="Banfield J.F."/>
        </authorList>
    </citation>
    <scope>NUCLEOTIDE SEQUENCE [LARGE SCALE GENOMIC DNA]</scope>
</reference>
<comment type="caution">
    <text evidence="5">The sequence shown here is derived from an EMBL/GenBank/DDBJ whole genome shotgun (WGS) entry which is preliminary data.</text>
</comment>
<dbReference type="SUPFAM" id="SSF55811">
    <property type="entry name" value="Nudix"/>
    <property type="match status" value="1"/>
</dbReference>
<dbReference type="InterPro" id="IPR020476">
    <property type="entry name" value="Nudix_hydrolase"/>
</dbReference>
<evidence type="ECO:0000313" key="6">
    <source>
        <dbReference type="Proteomes" id="UP000034137"/>
    </source>
</evidence>
<dbReference type="InterPro" id="IPR000086">
    <property type="entry name" value="NUDIX_hydrolase_dom"/>
</dbReference>
<dbReference type="PANTHER" id="PTHR43046:SF14">
    <property type="entry name" value="MUTT_NUDIX FAMILY PROTEIN"/>
    <property type="match status" value="1"/>
</dbReference>
<evidence type="ECO:0000256" key="2">
    <source>
        <dbReference type="ARBA" id="ARBA00022801"/>
    </source>
</evidence>
<dbReference type="PROSITE" id="PS51462">
    <property type="entry name" value="NUDIX"/>
    <property type="match status" value="1"/>
</dbReference>
<dbReference type="PRINTS" id="PR00502">
    <property type="entry name" value="NUDIXFAMILY"/>
</dbReference>
<evidence type="ECO:0000259" key="4">
    <source>
        <dbReference type="PROSITE" id="PS51462"/>
    </source>
</evidence>
<comment type="cofactor">
    <cofactor evidence="1">
        <name>Mg(2+)</name>
        <dbReference type="ChEBI" id="CHEBI:18420"/>
    </cofactor>
</comment>
<comment type="similarity">
    <text evidence="3">Belongs to the Nudix hydrolase family.</text>
</comment>
<dbReference type="Gene3D" id="3.90.79.10">
    <property type="entry name" value="Nucleoside Triphosphate Pyrophosphohydrolase"/>
    <property type="match status" value="1"/>
</dbReference>
<dbReference type="Pfam" id="PF00293">
    <property type="entry name" value="NUDIX"/>
    <property type="match status" value="1"/>
</dbReference>
<dbReference type="EMBL" id="LBXO01000006">
    <property type="protein sequence ID" value="KKR33559.1"/>
    <property type="molecule type" value="Genomic_DNA"/>
</dbReference>
<sequence length="138" mass="16126">MPQVFCAVKALIQKDGNFLFIKQKVGDAFIWELPGGKVKFGETPYDTLHREVKEEIGNEIEIIKPIGMWWFIPPTNQEIQVVCNTFLCRIKNTEINLENNPCDEDNIKEYKWLSREDFLNGKFNAENSLKELIKNFDI</sequence>
<evidence type="ECO:0000256" key="1">
    <source>
        <dbReference type="ARBA" id="ARBA00001946"/>
    </source>
</evidence>
<dbReference type="GO" id="GO:0016787">
    <property type="term" value="F:hydrolase activity"/>
    <property type="evidence" value="ECO:0007669"/>
    <property type="project" value="UniProtKB-KW"/>
</dbReference>
<protein>
    <submittedName>
        <fullName evidence="5">NUDIX hydrolase</fullName>
    </submittedName>
</protein>
<accession>A0A0G0PZM6</accession>
<feature type="domain" description="Nudix hydrolase" evidence="4">
    <location>
        <begin position="1"/>
        <end position="137"/>
    </location>
</feature>
<name>A0A0G0PZM6_9BACT</name>
<dbReference type="PANTHER" id="PTHR43046">
    <property type="entry name" value="GDP-MANNOSE MANNOSYL HYDROLASE"/>
    <property type="match status" value="1"/>
</dbReference>
<keyword evidence="2 3" id="KW-0378">Hydrolase</keyword>
<proteinExistence type="inferred from homology"/>
<dbReference type="InterPro" id="IPR015797">
    <property type="entry name" value="NUDIX_hydrolase-like_dom_sf"/>
</dbReference>
<dbReference type="Proteomes" id="UP000034137">
    <property type="component" value="Unassembled WGS sequence"/>
</dbReference>